<dbReference type="PROSITE" id="PS51833">
    <property type="entry name" value="HDOD"/>
    <property type="match status" value="1"/>
</dbReference>
<evidence type="ECO:0000313" key="2">
    <source>
        <dbReference type="EMBL" id="QDV76050.1"/>
    </source>
</evidence>
<organism evidence="2 3">
    <name type="scientific">Botrimarina mediterranea</name>
    <dbReference type="NCBI Taxonomy" id="2528022"/>
    <lineage>
        <taxon>Bacteria</taxon>
        <taxon>Pseudomonadati</taxon>
        <taxon>Planctomycetota</taxon>
        <taxon>Planctomycetia</taxon>
        <taxon>Pirellulales</taxon>
        <taxon>Lacipirellulaceae</taxon>
        <taxon>Botrimarina</taxon>
    </lineage>
</organism>
<evidence type="ECO:0000313" key="3">
    <source>
        <dbReference type="Proteomes" id="UP000316426"/>
    </source>
</evidence>
<reference evidence="2 3" key="1">
    <citation type="submission" date="2019-02" db="EMBL/GenBank/DDBJ databases">
        <title>Deep-cultivation of Planctomycetes and their phenomic and genomic characterization uncovers novel biology.</title>
        <authorList>
            <person name="Wiegand S."/>
            <person name="Jogler M."/>
            <person name="Boedeker C."/>
            <person name="Pinto D."/>
            <person name="Vollmers J."/>
            <person name="Rivas-Marin E."/>
            <person name="Kohn T."/>
            <person name="Peeters S.H."/>
            <person name="Heuer A."/>
            <person name="Rast P."/>
            <person name="Oberbeckmann S."/>
            <person name="Bunk B."/>
            <person name="Jeske O."/>
            <person name="Meyerdierks A."/>
            <person name="Storesund J.E."/>
            <person name="Kallscheuer N."/>
            <person name="Luecker S."/>
            <person name="Lage O.M."/>
            <person name="Pohl T."/>
            <person name="Merkel B.J."/>
            <person name="Hornburger P."/>
            <person name="Mueller R.-W."/>
            <person name="Bruemmer F."/>
            <person name="Labrenz M."/>
            <person name="Spormann A.M."/>
            <person name="Op den Camp H."/>
            <person name="Overmann J."/>
            <person name="Amann R."/>
            <person name="Jetten M.S.M."/>
            <person name="Mascher T."/>
            <person name="Medema M.H."/>
            <person name="Devos D.P."/>
            <person name="Kaster A.-K."/>
            <person name="Ovreas L."/>
            <person name="Rohde M."/>
            <person name="Galperin M.Y."/>
            <person name="Jogler C."/>
        </authorList>
    </citation>
    <scope>NUCLEOTIDE SEQUENCE [LARGE SCALE GENOMIC DNA]</scope>
    <source>
        <strain evidence="2 3">Spa11</strain>
    </source>
</reference>
<dbReference type="EMBL" id="CP036349">
    <property type="protein sequence ID" value="QDV76050.1"/>
    <property type="molecule type" value="Genomic_DNA"/>
</dbReference>
<dbReference type="InterPro" id="IPR052340">
    <property type="entry name" value="RNase_Y/CdgJ"/>
</dbReference>
<proteinExistence type="predicted"/>
<keyword evidence="3" id="KW-1185">Reference proteome</keyword>
<dbReference type="Proteomes" id="UP000316426">
    <property type="component" value="Chromosome"/>
</dbReference>
<name>A0A518KE36_9BACT</name>
<dbReference type="InterPro" id="IPR013976">
    <property type="entry name" value="HDOD"/>
</dbReference>
<dbReference type="Pfam" id="PF08668">
    <property type="entry name" value="HDOD"/>
    <property type="match status" value="1"/>
</dbReference>
<dbReference type="Gene3D" id="1.10.3210.10">
    <property type="entry name" value="Hypothetical protein af1432"/>
    <property type="match status" value="1"/>
</dbReference>
<dbReference type="RefSeq" id="WP_145116408.1">
    <property type="nucleotide sequence ID" value="NZ_CP036349.1"/>
</dbReference>
<accession>A0A518KE36</accession>
<dbReference type="SUPFAM" id="SSF109604">
    <property type="entry name" value="HD-domain/PDEase-like"/>
    <property type="match status" value="1"/>
</dbReference>
<dbReference type="KEGG" id="bmei:Spa11_42740"/>
<dbReference type="PANTHER" id="PTHR33525:SF3">
    <property type="entry name" value="RIBONUCLEASE Y"/>
    <property type="match status" value="1"/>
</dbReference>
<evidence type="ECO:0000259" key="1">
    <source>
        <dbReference type="PROSITE" id="PS51833"/>
    </source>
</evidence>
<protein>
    <submittedName>
        <fullName evidence="2">HDOD domain protein</fullName>
    </submittedName>
</protein>
<dbReference type="AlphaFoldDB" id="A0A518KE36"/>
<dbReference type="PANTHER" id="PTHR33525">
    <property type="match status" value="1"/>
</dbReference>
<feature type="domain" description="HDOD" evidence="1">
    <location>
        <begin position="19"/>
        <end position="215"/>
    </location>
</feature>
<sequence length="529" mass="57396">MPPVEVTTLDALADRAGRLYSPPAVALEVLRLTDDPKIDGRALCKCLEGDPALAGKLLRVVNSSLYGLPRQVASLTEAIALLGVQPLKLLVLGFSIPDDLVAAATGEAMQLYWTETLTAAAAARQFAVEGWGRLGDEAFAVGLMQGVGQLVLFEQFGEAYATLVSGAARRESKHTLEGLERDALGFEHRELSAELVRRWRLPESFATAIGRQVDGLPLEDLQGEDACLAQALRLGNLLTRLLLYRDLESLPKLINAAERYANLNRRQINKIVGSLCEETRQLAEALSAPLIEGLDYQQTLVEAHARLSLLSEQSAVRMMGMSRSTEEMDEDERLCRDLLLETRRLSAAVRVMVAGGLEPRNDPSHEEAKPARARRGVPAPVEICSRDWLLEKTDVAIGDSRETRSGLVLSVVEASCGDAKADADVIALRQWIDESPWASDFVRAVWAPTARNRAVVWMTGIDRIEVNRVWTAVGIALQKATPMTLDVGVAGVAHPTKGFQSEGLLTAAERCLAGAIAQAGPSVKSIEVF</sequence>
<gene>
    <name evidence="2" type="ORF">Spa11_42740</name>
</gene>